<evidence type="ECO:0000256" key="1">
    <source>
        <dbReference type="ARBA" id="ARBA00010617"/>
    </source>
</evidence>
<dbReference type="EMBL" id="VXLC01000031">
    <property type="protein sequence ID" value="KAA8881929.1"/>
    <property type="molecule type" value="Genomic_DNA"/>
</dbReference>
<protein>
    <submittedName>
        <fullName evidence="7">Cytochrome P450</fullName>
    </submittedName>
</protein>
<dbReference type="InterPro" id="IPR002397">
    <property type="entry name" value="Cyt_P450_B"/>
</dbReference>
<dbReference type="GO" id="GO:0020037">
    <property type="term" value="F:heme binding"/>
    <property type="evidence" value="ECO:0007669"/>
    <property type="project" value="InterPro"/>
</dbReference>
<name>A0A5N0E0U9_9NOCA</name>
<keyword evidence="5" id="KW-0408">Iron</keyword>
<dbReference type="SUPFAM" id="SSF48264">
    <property type="entry name" value="Cytochrome P450"/>
    <property type="match status" value="1"/>
</dbReference>
<dbReference type="GO" id="GO:0005506">
    <property type="term" value="F:iron ion binding"/>
    <property type="evidence" value="ECO:0007669"/>
    <property type="project" value="InterPro"/>
</dbReference>
<dbReference type="PANTHER" id="PTHR46696">
    <property type="entry name" value="P450, PUTATIVE (EUROFUNG)-RELATED"/>
    <property type="match status" value="1"/>
</dbReference>
<evidence type="ECO:0000313" key="8">
    <source>
        <dbReference type="Proteomes" id="UP000323876"/>
    </source>
</evidence>
<gene>
    <name evidence="7" type="ORF">F3087_40085</name>
</gene>
<organism evidence="7 8">
    <name type="scientific">Nocardia colli</name>
    <dbReference type="NCBI Taxonomy" id="2545717"/>
    <lineage>
        <taxon>Bacteria</taxon>
        <taxon>Bacillati</taxon>
        <taxon>Actinomycetota</taxon>
        <taxon>Actinomycetes</taxon>
        <taxon>Mycobacteriales</taxon>
        <taxon>Nocardiaceae</taxon>
        <taxon>Nocardia</taxon>
    </lineage>
</organism>
<evidence type="ECO:0000256" key="6">
    <source>
        <dbReference type="ARBA" id="ARBA00023033"/>
    </source>
</evidence>
<keyword evidence="8" id="KW-1185">Reference proteome</keyword>
<proteinExistence type="inferred from homology"/>
<dbReference type="InterPro" id="IPR036396">
    <property type="entry name" value="Cyt_P450_sf"/>
</dbReference>
<dbReference type="OrthoDB" id="4154936at2"/>
<dbReference type="AlphaFoldDB" id="A0A5N0E0U9"/>
<dbReference type="PRINTS" id="PR00359">
    <property type="entry name" value="BP450"/>
</dbReference>
<evidence type="ECO:0000256" key="4">
    <source>
        <dbReference type="ARBA" id="ARBA00023002"/>
    </source>
</evidence>
<dbReference type="GO" id="GO:0004497">
    <property type="term" value="F:monooxygenase activity"/>
    <property type="evidence" value="ECO:0007669"/>
    <property type="project" value="UniProtKB-KW"/>
</dbReference>
<keyword evidence="6" id="KW-0503">Monooxygenase</keyword>
<evidence type="ECO:0000256" key="3">
    <source>
        <dbReference type="ARBA" id="ARBA00022723"/>
    </source>
</evidence>
<comment type="caution">
    <text evidence="7">The sequence shown here is derived from an EMBL/GenBank/DDBJ whole genome shotgun (WGS) entry which is preliminary data.</text>
</comment>
<dbReference type="Gene3D" id="1.10.630.10">
    <property type="entry name" value="Cytochrome P450"/>
    <property type="match status" value="1"/>
</dbReference>
<reference evidence="7 8" key="1">
    <citation type="submission" date="2019-09" db="EMBL/GenBank/DDBJ databases">
        <authorList>
            <person name="Wang X."/>
        </authorList>
    </citation>
    <scope>NUCLEOTIDE SEQUENCE [LARGE SCALE GENOMIC DNA]</scope>
    <source>
        <strain evidence="7 8">CICC 11023</strain>
    </source>
</reference>
<dbReference type="Proteomes" id="UP000323876">
    <property type="component" value="Unassembled WGS sequence"/>
</dbReference>
<evidence type="ECO:0000256" key="5">
    <source>
        <dbReference type="ARBA" id="ARBA00023004"/>
    </source>
</evidence>
<dbReference type="GO" id="GO:0016705">
    <property type="term" value="F:oxidoreductase activity, acting on paired donors, with incorporation or reduction of molecular oxygen"/>
    <property type="evidence" value="ECO:0007669"/>
    <property type="project" value="InterPro"/>
</dbReference>
<evidence type="ECO:0000256" key="2">
    <source>
        <dbReference type="ARBA" id="ARBA00022617"/>
    </source>
</evidence>
<comment type="similarity">
    <text evidence="1">Belongs to the cytochrome P450 family.</text>
</comment>
<keyword evidence="2" id="KW-0349">Heme</keyword>
<sequence>MVPVDVYPGVPATLVLRYRTAVRILNDPGHFSADPRPWQTTVPSDLPILPMVEWRPNALRSDGAEHARYRAATNDALSGVDLYALHATVERLAIPLINSFCQAGAADVISEYVLPLVFAVLNELIGCPADIGHRVAAASAAMFDGVDTDTVNTMLDKALLELTELKRAEPRDDIATRLCHHPAGLTDEEMIHQLVTCYAAGIEPQQNLITNTLLLILTDARFTENSIGFAPPTGAALDEILATDPPLANYCITYPRQPIQVDKVWLPANQPVITSMTACNNDPAMNNGQYAGNGWNLGWGAGPHACPRHARSAAYQIARDAIDQLLDALPELRLAVPAEKLVWRPGPFHRALAALPVVFPATAPLNLVRTQ</sequence>
<dbReference type="PANTHER" id="PTHR46696:SF1">
    <property type="entry name" value="CYTOCHROME P450 YJIB-RELATED"/>
    <property type="match status" value="1"/>
</dbReference>
<accession>A0A5N0E0U9</accession>
<keyword evidence="3" id="KW-0479">Metal-binding</keyword>
<evidence type="ECO:0000313" key="7">
    <source>
        <dbReference type="EMBL" id="KAA8881929.1"/>
    </source>
</evidence>
<keyword evidence="4" id="KW-0560">Oxidoreductase</keyword>